<accession>A0A0F5YD84</accession>
<name>A0A0F5YD84_9CYAN</name>
<evidence type="ECO:0000313" key="3">
    <source>
        <dbReference type="Proteomes" id="UP000033607"/>
    </source>
</evidence>
<keyword evidence="1" id="KW-0472">Membrane</keyword>
<keyword evidence="1" id="KW-0812">Transmembrane</keyword>
<comment type="caution">
    <text evidence="2">The sequence shown here is derived from an EMBL/GenBank/DDBJ whole genome shotgun (WGS) entry which is preliminary data.</text>
</comment>
<dbReference type="AlphaFoldDB" id="A0A0F5YD84"/>
<keyword evidence="1" id="KW-1133">Transmembrane helix</keyword>
<dbReference type="EMBL" id="LATL02000152">
    <property type="protein sequence ID" value="KKD36703.1"/>
    <property type="molecule type" value="Genomic_DNA"/>
</dbReference>
<protein>
    <submittedName>
        <fullName evidence="2">Uncharacterized protein</fullName>
    </submittedName>
</protein>
<dbReference type="RefSeq" id="WP_046280023.1">
    <property type="nucleotide sequence ID" value="NZ_LATL02000152.1"/>
</dbReference>
<organism evidence="2 3">
    <name type="scientific">Limnoraphis robusta CS-951</name>
    <dbReference type="NCBI Taxonomy" id="1637645"/>
    <lineage>
        <taxon>Bacteria</taxon>
        <taxon>Bacillati</taxon>
        <taxon>Cyanobacteriota</taxon>
        <taxon>Cyanophyceae</taxon>
        <taxon>Oscillatoriophycideae</taxon>
        <taxon>Oscillatoriales</taxon>
        <taxon>Sirenicapillariaceae</taxon>
        <taxon>Limnoraphis</taxon>
    </lineage>
</organism>
<gene>
    <name evidence="2" type="ORF">WN50_18330</name>
</gene>
<dbReference type="Proteomes" id="UP000033607">
    <property type="component" value="Unassembled WGS sequence"/>
</dbReference>
<reference evidence="2 3" key="1">
    <citation type="submission" date="2015-06" db="EMBL/GenBank/DDBJ databases">
        <title>Draft genome assembly of filamentous brackish cyanobacterium Limnoraphis robusta strain CS-951.</title>
        <authorList>
            <person name="Willis A."/>
            <person name="Parks M."/>
            <person name="Burford M.A."/>
        </authorList>
    </citation>
    <scope>NUCLEOTIDE SEQUENCE [LARGE SCALE GENOMIC DNA]</scope>
    <source>
        <strain evidence="2 3">CS-951</strain>
    </source>
</reference>
<evidence type="ECO:0000256" key="1">
    <source>
        <dbReference type="SAM" id="Phobius"/>
    </source>
</evidence>
<feature type="transmembrane region" description="Helical" evidence="1">
    <location>
        <begin position="12"/>
        <end position="35"/>
    </location>
</feature>
<proteinExistence type="predicted"/>
<sequence length="78" mass="8908">MNSKSILQQIYLITVTLIYMVAMVLVLTAIVAFAISDEILKKVKPSKKSPPQKLVYPQFKPLKNQTISSKQEQLLNRF</sequence>
<evidence type="ECO:0000313" key="2">
    <source>
        <dbReference type="EMBL" id="KKD36703.1"/>
    </source>
</evidence>